<evidence type="ECO:0000256" key="2">
    <source>
        <dbReference type="ARBA" id="ARBA00022980"/>
    </source>
</evidence>
<name>A0A0G0JGN0_9BACT</name>
<feature type="region of interest" description="Disordered" evidence="5">
    <location>
        <begin position="1"/>
        <end position="58"/>
    </location>
</feature>
<comment type="similarity">
    <text evidence="1 4">Belongs to the universal ribosomal protein uL15 family.</text>
</comment>
<gene>
    <name evidence="4" type="primary">rplO</name>
    <name evidence="7" type="ORF">US52_C0013G0016</name>
</gene>
<comment type="caution">
    <text evidence="7">The sequence shown here is derived from an EMBL/GenBank/DDBJ whole genome shotgun (WGS) entry which is preliminary data.</text>
</comment>
<dbReference type="PANTHER" id="PTHR12934">
    <property type="entry name" value="50S RIBOSOMAL PROTEIN L15"/>
    <property type="match status" value="1"/>
</dbReference>
<keyword evidence="4" id="KW-0694">RNA-binding</keyword>
<organism evidence="7 8">
    <name type="scientific">candidate division WS6 bacterium GW2011_GWA2_37_6</name>
    <dbReference type="NCBI Taxonomy" id="1619087"/>
    <lineage>
        <taxon>Bacteria</taxon>
        <taxon>Candidatus Dojkabacteria</taxon>
    </lineage>
</organism>
<evidence type="ECO:0000259" key="6">
    <source>
        <dbReference type="Pfam" id="PF00828"/>
    </source>
</evidence>
<dbReference type="InterPro" id="IPR036227">
    <property type="entry name" value="Ribosomal_uL15/eL18_sf"/>
</dbReference>
<comment type="subunit">
    <text evidence="4">Part of the 50S ribosomal subunit.</text>
</comment>
<dbReference type="NCBIfam" id="TIGR01071">
    <property type="entry name" value="rplO_bact"/>
    <property type="match status" value="1"/>
</dbReference>
<comment type="function">
    <text evidence="4">Binds to the 23S rRNA.</text>
</comment>
<dbReference type="GO" id="GO:0019843">
    <property type="term" value="F:rRNA binding"/>
    <property type="evidence" value="ECO:0007669"/>
    <property type="project" value="UniProtKB-UniRule"/>
</dbReference>
<dbReference type="GO" id="GO:0006412">
    <property type="term" value="P:translation"/>
    <property type="evidence" value="ECO:0007669"/>
    <property type="project" value="UniProtKB-UniRule"/>
</dbReference>
<protein>
    <recommendedName>
        <fullName evidence="4">Large ribosomal subunit protein uL15</fullName>
    </recommendedName>
</protein>
<reference evidence="7" key="1">
    <citation type="journal article" date="2015" name="Nature">
        <title>rRNA introns, odd ribosomes, and small enigmatic genomes across a large radiation of phyla.</title>
        <authorList>
            <person name="Brown C.T."/>
            <person name="Hug L.A."/>
            <person name="Thomas B.C."/>
            <person name="Sharon I."/>
            <person name="Castelle C.J."/>
            <person name="Singh A."/>
            <person name="Wilkins M.J."/>
            <person name="Williams K.H."/>
            <person name="Banfield J.F."/>
        </authorList>
    </citation>
    <scope>NUCLEOTIDE SEQUENCE [LARGE SCALE GENOMIC DNA]</scope>
</reference>
<keyword evidence="2 4" id="KW-0689">Ribosomal protein</keyword>
<feature type="domain" description="Large ribosomal subunit protein uL15/eL18" evidence="6">
    <location>
        <begin position="80"/>
        <end position="149"/>
    </location>
</feature>
<evidence type="ECO:0000256" key="1">
    <source>
        <dbReference type="ARBA" id="ARBA00007320"/>
    </source>
</evidence>
<proteinExistence type="inferred from homology"/>
<feature type="compositionally biased region" description="Gly residues" evidence="5">
    <location>
        <begin position="20"/>
        <end position="34"/>
    </location>
</feature>
<dbReference type="InterPro" id="IPR005749">
    <property type="entry name" value="Ribosomal_uL15_bac-type"/>
</dbReference>
<dbReference type="PANTHER" id="PTHR12934:SF11">
    <property type="entry name" value="LARGE RIBOSOMAL SUBUNIT PROTEIN UL15M"/>
    <property type="match status" value="1"/>
</dbReference>
<dbReference type="Gene3D" id="3.100.10.10">
    <property type="match status" value="1"/>
</dbReference>
<evidence type="ECO:0000313" key="8">
    <source>
        <dbReference type="Proteomes" id="UP000034852"/>
    </source>
</evidence>
<dbReference type="HAMAP" id="MF_01341">
    <property type="entry name" value="Ribosomal_uL15"/>
    <property type="match status" value="1"/>
</dbReference>
<dbReference type="InterPro" id="IPR021131">
    <property type="entry name" value="Ribosomal_uL15/eL18"/>
</dbReference>
<feature type="compositionally biased region" description="Basic residues" evidence="5">
    <location>
        <begin position="10"/>
        <end position="19"/>
    </location>
</feature>
<dbReference type="Pfam" id="PF00828">
    <property type="entry name" value="Ribosomal_L27A"/>
    <property type="match status" value="1"/>
</dbReference>
<dbReference type="GO" id="GO:0003735">
    <property type="term" value="F:structural constituent of ribosome"/>
    <property type="evidence" value="ECO:0007669"/>
    <property type="project" value="InterPro"/>
</dbReference>
<sequence length="150" mass="16510">MLNNLNSPKAKNKTVRRGRGYGSGRGGHTTGRGQKGQKSRSGYSRPRPGFEGGAMPLSRRIPKLRGFSREAKKLKKEVIVLNLNDLEVLANKAKVDMKILIEKNLAKPKSGKAEIKILSDGKLTKELHLEGLKVSKKAKQIIEKLKGSVK</sequence>
<dbReference type="AlphaFoldDB" id="A0A0G0JGN0"/>
<dbReference type="Proteomes" id="UP000034852">
    <property type="component" value="Unassembled WGS sequence"/>
</dbReference>
<evidence type="ECO:0000313" key="7">
    <source>
        <dbReference type="EMBL" id="KKQ35919.1"/>
    </source>
</evidence>
<accession>A0A0G0JGN0</accession>
<dbReference type="SUPFAM" id="SSF52080">
    <property type="entry name" value="Ribosomal proteins L15p and L18e"/>
    <property type="match status" value="1"/>
</dbReference>
<keyword evidence="4" id="KW-0699">rRNA-binding</keyword>
<evidence type="ECO:0000256" key="4">
    <source>
        <dbReference type="HAMAP-Rule" id="MF_01341"/>
    </source>
</evidence>
<dbReference type="InterPro" id="IPR030878">
    <property type="entry name" value="Ribosomal_uL15"/>
</dbReference>
<evidence type="ECO:0000256" key="3">
    <source>
        <dbReference type="ARBA" id="ARBA00023274"/>
    </source>
</evidence>
<evidence type="ECO:0000256" key="5">
    <source>
        <dbReference type="SAM" id="MobiDB-lite"/>
    </source>
</evidence>
<keyword evidence="3 4" id="KW-0687">Ribonucleoprotein</keyword>
<dbReference type="PATRIC" id="fig|1619087.5.peg.203"/>
<dbReference type="EMBL" id="LBTH01000013">
    <property type="protein sequence ID" value="KKQ35919.1"/>
    <property type="molecule type" value="Genomic_DNA"/>
</dbReference>
<dbReference type="GO" id="GO:0022625">
    <property type="term" value="C:cytosolic large ribosomal subunit"/>
    <property type="evidence" value="ECO:0007669"/>
    <property type="project" value="TreeGrafter"/>
</dbReference>